<sequence>MSSRPVSLDDDPLMMINRTILEDEVATSVAGPFSRQVHVKHPLQTNSYTETLNDGRTGLPSHQVNIDHSAQQENNSTTPEGGTSRRSAGIASRIPRTVEWRLHLGLLSKPHENAGRNKEVGQIEDTNALRLRFQRSRYDELEERHYWKNSPIGIAEASEDSSDREGLRHVSLGDDPLSALLNFDKSSDESKPKLFGGNIFGGAMQKRLGGRSDESKQAQSDCPADSDACKGSRWADFYSTKEVLDIIEKDLDRLPTDHYTIHHELKAKTNERDGFSNANRRISVSDNEVNLSQAAQAAAKSLSKSMSSENVRKKQNKPDLFASFSLRRAPILDEPDEPVDTGPDSKREKDSSIKARAAQLSRILFVYAREHPSIGYRQGMHEILSYILLALELDVLQQLNREERRSARYSKTNTHLTKGSSAGVDQSGKIVTIHLLDKVFLLHDAFSIFECIMTALAPAYDSMPSTSDEKIKGLLKEMQSDPDSSPMESMTNSIVSKIRYIARDEQLFGHILYMPVPPQLYFAKWIRLMFGREVDGGIKDVLILWDAFILMACANSTAKDSADKTHDVPVEISLLDVLKTSAAAMIILIRDKLLAPSIGYDGQPTGEPDPNVGIGYLMNYPPLQDIDPLIELVKSLMSKERKMSSSQLEQEEKEESQRHMIRQQRRTGDEQYLSPNHNLTPSTEIVCEDMNNNIDPLSVKAVTDLQNNRPRAQKRYTKSELADSIGHIAGGLMSFGAKAATATISTLQGLQHEPQNHQRLPSIDHPLRQDDGSDFLIQYRSQQSVPDCTAWEVENTENSKVVEDDRVQSKTSPDSIASDQAIQVRNVPIGDELKDSFASLGDPRLNLPPLDENDSIGFEDGSVTTQLSTVNQKSPRELAKILDKSIETLMSYFHDQINSDDVDSSPRENGSTGPTKDGLIPDRIWDALADVDSVKKDLLCHAALGPLEASTKSLKSSGGRRRFSTSRRTPSSNLPSNSDLLCGVDLPLALCQTEMSREGYDSIPAASPPAEAAEHEDEHPPEIGRESSHHQPTRYIALASSLLLLILAYVVGKSTSAETVQLPQEIIETNPPTRLCEVYTRDKFSLIQTSLSEPSKQWSEVA</sequence>
<proteinExistence type="predicted"/>
<evidence type="ECO:0000313" key="5">
    <source>
        <dbReference type="Proteomes" id="UP000266841"/>
    </source>
</evidence>
<evidence type="ECO:0000256" key="1">
    <source>
        <dbReference type="ARBA" id="ARBA00022468"/>
    </source>
</evidence>
<evidence type="ECO:0000313" key="4">
    <source>
        <dbReference type="EMBL" id="EJK66801.1"/>
    </source>
</evidence>
<reference evidence="4 5" key="1">
    <citation type="journal article" date="2012" name="Genome Biol.">
        <title>Genome and low-iron response of an oceanic diatom adapted to chronic iron limitation.</title>
        <authorList>
            <person name="Lommer M."/>
            <person name="Specht M."/>
            <person name="Roy A.S."/>
            <person name="Kraemer L."/>
            <person name="Andreson R."/>
            <person name="Gutowska M.A."/>
            <person name="Wolf J."/>
            <person name="Bergner S.V."/>
            <person name="Schilhabel M.B."/>
            <person name="Klostermeier U.C."/>
            <person name="Beiko R.G."/>
            <person name="Rosenstiel P."/>
            <person name="Hippler M."/>
            <person name="Laroche J."/>
        </authorList>
    </citation>
    <scope>NUCLEOTIDE SEQUENCE [LARGE SCALE GENOMIC DNA]</scope>
    <source>
        <strain evidence="4 5">CCMP1005</strain>
    </source>
</reference>
<protein>
    <recommendedName>
        <fullName evidence="3">Rab-GAP TBC domain-containing protein</fullName>
    </recommendedName>
</protein>
<comment type="caution">
    <text evidence="4">The sequence shown here is derived from an EMBL/GenBank/DDBJ whole genome shotgun (WGS) entry which is preliminary data.</text>
</comment>
<feature type="region of interest" description="Disordered" evidence="2">
    <location>
        <begin position="641"/>
        <end position="682"/>
    </location>
</feature>
<dbReference type="InterPro" id="IPR035969">
    <property type="entry name" value="Rab-GAP_TBC_sf"/>
</dbReference>
<organism evidence="4 5">
    <name type="scientific">Thalassiosira oceanica</name>
    <name type="common">Marine diatom</name>
    <dbReference type="NCBI Taxonomy" id="159749"/>
    <lineage>
        <taxon>Eukaryota</taxon>
        <taxon>Sar</taxon>
        <taxon>Stramenopiles</taxon>
        <taxon>Ochrophyta</taxon>
        <taxon>Bacillariophyta</taxon>
        <taxon>Coscinodiscophyceae</taxon>
        <taxon>Thalassiosirophycidae</taxon>
        <taxon>Thalassiosirales</taxon>
        <taxon>Thalassiosiraceae</taxon>
        <taxon>Thalassiosira</taxon>
    </lineage>
</organism>
<dbReference type="Gene3D" id="1.10.472.80">
    <property type="entry name" value="Ypt/Rab-GAP domain of gyp1p, domain 3"/>
    <property type="match status" value="1"/>
</dbReference>
<feature type="region of interest" description="Disordered" evidence="2">
    <location>
        <begin position="1000"/>
        <end position="1031"/>
    </location>
</feature>
<feature type="compositionally biased region" description="Low complexity" evidence="2">
    <location>
        <begin position="1001"/>
        <end position="1011"/>
    </location>
</feature>
<dbReference type="OrthoDB" id="49470at2759"/>
<feature type="region of interest" description="Disordered" evidence="2">
    <location>
        <begin position="69"/>
        <end position="91"/>
    </location>
</feature>
<dbReference type="InterPro" id="IPR000195">
    <property type="entry name" value="Rab-GAP-TBC_dom"/>
</dbReference>
<feature type="compositionally biased region" description="Basic and acidic residues" evidence="2">
    <location>
        <begin position="343"/>
        <end position="353"/>
    </location>
</feature>
<feature type="compositionally biased region" description="Basic and acidic residues" evidence="2">
    <location>
        <begin position="1012"/>
        <end position="1029"/>
    </location>
</feature>
<dbReference type="GO" id="GO:0005096">
    <property type="term" value="F:GTPase activator activity"/>
    <property type="evidence" value="ECO:0007669"/>
    <property type="project" value="UniProtKB-KW"/>
</dbReference>
<dbReference type="Pfam" id="PF00566">
    <property type="entry name" value="RabGAP-TBC"/>
    <property type="match status" value="1"/>
</dbReference>
<dbReference type="PANTHER" id="PTHR22957:SF337">
    <property type="entry name" value="TBC1 DOMAIN FAMILY MEMBER 5"/>
    <property type="match status" value="1"/>
</dbReference>
<evidence type="ECO:0000259" key="3">
    <source>
        <dbReference type="PROSITE" id="PS50086"/>
    </source>
</evidence>
<dbReference type="AlphaFoldDB" id="K0T0I6"/>
<dbReference type="SUPFAM" id="SSF47923">
    <property type="entry name" value="Ypt/Rab-GAP domain of gyp1p"/>
    <property type="match status" value="2"/>
</dbReference>
<dbReference type="eggNOG" id="KOG1091">
    <property type="taxonomic scope" value="Eukaryota"/>
</dbReference>
<feature type="region of interest" description="Disordered" evidence="2">
    <location>
        <begin position="332"/>
        <end position="353"/>
    </location>
</feature>
<keyword evidence="5" id="KW-1185">Reference proteome</keyword>
<feature type="region of interest" description="Disordered" evidence="2">
    <location>
        <begin position="205"/>
        <end position="228"/>
    </location>
</feature>
<feature type="compositionally biased region" description="Low complexity" evidence="2">
    <location>
        <begin position="966"/>
        <end position="976"/>
    </location>
</feature>
<feature type="compositionally biased region" description="Polar residues" evidence="2">
    <location>
        <begin position="673"/>
        <end position="682"/>
    </location>
</feature>
<evidence type="ECO:0000256" key="2">
    <source>
        <dbReference type="SAM" id="MobiDB-lite"/>
    </source>
</evidence>
<name>K0T0I6_THAOC</name>
<dbReference type="PROSITE" id="PS50086">
    <property type="entry name" value="TBC_RABGAP"/>
    <property type="match status" value="1"/>
</dbReference>
<feature type="domain" description="Rab-GAP TBC" evidence="3">
    <location>
        <begin position="224"/>
        <end position="552"/>
    </location>
</feature>
<dbReference type="EMBL" id="AGNL01014238">
    <property type="protein sequence ID" value="EJK66801.1"/>
    <property type="molecule type" value="Genomic_DNA"/>
</dbReference>
<accession>K0T0I6</accession>
<dbReference type="SMART" id="SM00164">
    <property type="entry name" value="TBC"/>
    <property type="match status" value="1"/>
</dbReference>
<feature type="region of interest" description="Disordered" evidence="2">
    <location>
        <begin position="897"/>
        <end position="920"/>
    </location>
</feature>
<keyword evidence="1" id="KW-0343">GTPase activation</keyword>
<dbReference type="Gene3D" id="1.10.8.270">
    <property type="entry name" value="putative rabgap domain of human tbc1 domain family member 14 like domains"/>
    <property type="match status" value="1"/>
</dbReference>
<feature type="compositionally biased region" description="Polar residues" evidence="2">
    <location>
        <begin position="69"/>
        <end position="86"/>
    </location>
</feature>
<feature type="non-terminal residue" evidence="4">
    <location>
        <position position="1102"/>
    </location>
</feature>
<feature type="region of interest" description="Disordered" evidence="2">
    <location>
        <begin position="951"/>
        <end position="976"/>
    </location>
</feature>
<gene>
    <name evidence="4" type="ORF">THAOC_12240</name>
</gene>
<dbReference type="Proteomes" id="UP000266841">
    <property type="component" value="Unassembled WGS sequence"/>
</dbReference>
<dbReference type="PANTHER" id="PTHR22957">
    <property type="entry name" value="TBC1 DOMAIN FAMILY MEMBER GTPASE-ACTIVATING PROTEIN"/>
    <property type="match status" value="1"/>
</dbReference>